<dbReference type="SUPFAM" id="SSF50129">
    <property type="entry name" value="GroES-like"/>
    <property type="match status" value="1"/>
</dbReference>
<dbReference type="PRINTS" id="PR00297">
    <property type="entry name" value="CHAPERONIN10"/>
</dbReference>
<dbReference type="PANTHER" id="PTHR10772:SF0">
    <property type="entry name" value="10 KDA HEAT SHOCK PROTEIN, MITOCHONDRIAL"/>
    <property type="match status" value="1"/>
</dbReference>
<proteinExistence type="inferred from homology"/>
<dbReference type="CDD" id="cd00320">
    <property type="entry name" value="cpn10"/>
    <property type="match status" value="1"/>
</dbReference>
<dbReference type="InterPro" id="IPR011032">
    <property type="entry name" value="GroES-like_sf"/>
</dbReference>
<feature type="region of interest" description="Disordered" evidence="3">
    <location>
        <begin position="1"/>
        <end position="47"/>
    </location>
</feature>
<accession>A0ABP0R4B7</accession>
<feature type="compositionally biased region" description="Basic and acidic residues" evidence="3">
    <location>
        <begin position="26"/>
        <end position="42"/>
    </location>
</feature>
<reference evidence="4 5" key="1">
    <citation type="submission" date="2024-02" db="EMBL/GenBank/DDBJ databases">
        <authorList>
            <person name="Chen Y."/>
            <person name="Shah S."/>
            <person name="Dougan E. K."/>
            <person name="Thang M."/>
            <person name="Chan C."/>
        </authorList>
    </citation>
    <scope>NUCLEOTIDE SEQUENCE [LARGE SCALE GENOMIC DNA]</scope>
</reference>
<organism evidence="4 5">
    <name type="scientific">Durusdinium trenchii</name>
    <dbReference type="NCBI Taxonomy" id="1381693"/>
    <lineage>
        <taxon>Eukaryota</taxon>
        <taxon>Sar</taxon>
        <taxon>Alveolata</taxon>
        <taxon>Dinophyceae</taxon>
        <taxon>Suessiales</taxon>
        <taxon>Symbiodiniaceae</taxon>
        <taxon>Durusdinium</taxon>
    </lineage>
</organism>
<dbReference type="PANTHER" id="PTHR10772">
    <property type="entry name" value="10 KDA HEAT SHOCK PROTEIN"/>
    <property type="match status" value="1"/>
</dbReference>
<comment type="caution">
    <text evidence="4">The sequence shown here is derived from an EMBL/GenBank/DDBJ whole genome shotgun (WGS) entry which is preliminary data.</text>
</comment>
<feature type="compositionally biased region" description="Polar residues" evidence="3">
    <location>
        <begin position="16"/>
        <end position="25"/>
    </location>
</feature>
<name>A0ABP0R4B7_9DINO</name>
<dbReference type="InterPro" id="IPR020818">
    <property type="entry name" value="Chaperonin_GroES"/>
</dbReference>
<evidence type="ECO:0000313" key="4">
    <source>
        <dbReference type="EMBL" id="CAK9095433.1"/>
    </source>
</evidence>
<feature type="region of interest" description="Disordered" evidence="3">
    <location>
        <begin position="440"/>
        <end position="530"/>
    </location>
</feature>
<sequence length="702" mass="77135">MGVSPHYAETHETHETSGGSLTLKTSDLRHEPASSWRNERAMSGRSGTVVVTSARQVVPKSQGKTFRPASLGAQGIWRSGDLAPGICPPKNIAIARDAKRRAGLVQRGRRWMEAPTDGASIQAIRSTGGSRGVSVEGDAGILVQKLKAEAKSAGGVLLPDSAKQEINQAKVMAIGMGRRNPKGEMIPMNTKVGDTVIIPRYGGTEIKLGDEEFHIYRDEATQTSYFTHFGTLPFQGYLDRCRDGDGCIEKNSDGCIWLADGRVESVVVTFAFPVNEVLSARRPGSRGTSPVSRHVEGRSAFPTVSFPRAYSEVISHEHILRQALHVERPQRLERTAFRTVRAPDPERHPDAPTRHPRHRGVRSTARSPTPTPRRVTGASPLPRAWSAVTWNSSSPNPTLLTSSPQRDFEDHWLNDFIKLAYDDPKKQPMFPQLPMAAVVVGRQPGPGPTWSATPSSPRPPRIIASPRPHQSNHSGPSSAPSGSFSSFVGCGAPERKAPNLPNSSERAQISTSRASQFSERAPVQENPEFSVPSSDLDGLLRYLRSLGELNLRITEAVYSVNSWMLYGFIPLRHHGFILFTEGSRRCGTDPYLTLDFSSRGILWDTFDMYPDVPEGTIFSKTYKINMDPMVLRDYCKATQPFSWPDNDCKHWAKGVLMLMGIREDPASDGAIERLTRGHIGLREMITCGGASPNGHRLMGCMP</sequence>
<dbReference type="Proteomes" id="UP001642484">
    <property type="component" value="Unassembled WGS sequence"/>
</dbReference>
<protein>
    <submittedName>
        <fullName evidence="4">Uncharacterized protein</fullName>
    </submittedName>
</protein>
<feature type="compositionally biased region" description="Low complexity" evidence="3">
    <location>
        <begin position="448"/>
        <end position="487"/>
    </location>
</feature>
<evidence type="ECO:0000313" key="5">
    <source>
        <dbReference type="Proteomes" id="UP001642484"/>
    </source>
</evidence>
<evidence type="ECO:0000256" key="3">
    <source>
        <dbReference type="SAM" id="MobiDB-lite"/>
    </source>
</evidence>
<dbReference type="InterPro" id="IPR037124">
    <property type="entry name" value="Chaperonin_GroES_sf"/>
</dbReference>
<keyword evidence="2" id="KW-0143">Chaperone</keyword>
<dbReference type="Pfam" id="PF00166">
    <property type="entry name" value="Cpn10"/>
    <property type="match status" value="1"/>
</dbReference>
<dbReference type="SMART" id="SM00883">
    <property type="entry name" value="Cpn10"/>
    <property type="match status" value="1"/>
</dbReference>
<dbReference type="EMBL" id="CAXAMN010025473">
    <property type="protein sequence ID" value="CAK9095433.1"/>
    <property type="molecule type" value="Genomic_DNA"/>
</dbReference>
<feature type="compositionally biased region" description="Polar residues" evidence="3">
    <location>
        <begin position="500"/>
        <end position="518"/>
    </location>
</feature>
<dbReference type="Gene3D" id="2.30.33.40">
    <property type="entry name" value="GroES chaperonin"/>
    <property type="match status" value="1"/>
</dbReference>
<feature type="region of interest" description="Disordered" evidence="3">
    <location>
        <begin position="341"/>
        <end position="379"/>
    </location>
</feature>
<evidence type="ECO:0000256" key="2">
    <source>
        <dbReference type="ARBA" id="ARBA00023186"/>
    </source>
</evidence>
<gene>
    <name evidence="4" type="ORF">CCMP2556_LOCUS45463</name>
</gene>
<feature type="compositionally biased region" description="Basic and acidic residues" evidence="3">
    <location>
        <begin position="341"/>
        <end position="353"/>
    </location>
</feature>
<evidence type="ECO:0000256" key="1">
    <source>
        <dbReference type="ARBA" id="ARBA00006975"/>
    </source>
</evidence>
<comment type="similarity">
    <text evidence="1">Belongs to the GroES chaperonin family.</text>
</comment>
<keyword evidence="5" id="KW-1185">Reference proteome</keyword>